<dbReference type="Gene3D" id="3.40.50.300">
    <property type="entry name" value="P-loop containing nucleotide triphosphate hydrolases"/>
    <property type="match status" value="1"/>
</dbReference>
<dbReference type="InterPro" id="IPR027417">
    <property type="entry name" value="P-loop_NTPase"/>
</dbReference>
<evidence type="ECO:0000313" key="4">
    <source>
        <dbReference type="EMBL" id="TEB35328.1"/>
    </source>
</evidence>
<name>A0A4Y7TN39_COPMI</name>
<dbReference type="PANTHER" id="PTHR10039:SF14">
    <property type="entry name" value="NACHT DOMAIN-CONTAINING PROTEIN"/>
    <property type="match status" value="1"/>
</dbReference>
<dbReference type="AlphaFoldDB" id="A0A4Y7TN39"/>
<keyword evidence="5" id="KW-1185">Reference proteome</keyword>
<evidence type="ECO:0000313" key="5">
    <source>
        <dbReference type="Proteomes" id="UP000298030"/>
    </source>
</evidence>
<dbReference type="Pfam" id="PF24883">
    <property type="entry name" value="NPHP3_N"/>
    <property type="match status" value="1"/>
</dbReference>
<evidence type="ECO:0000259" key="3">
    <source>
        <dbReference type="PROSITE" id="PS50837"/>
    </source>
</evidence>
<organism evidence="4 5">
    <name type="scientific">Coprinellus micaceus</name>
    <name type="common">Glistening ink-cap mushroom</name>
    <name type="synonym">Coprinus micaceus</name>
    <dbReference type="NCBI Taxonomy" id="71717"/>
    <lineage>
        <taxon>Eukaryota</taxon>
        <taxon>Fungi</taxon>
        <taxon>Dikarya</taxon>
        <taxon>Basidiomycota</taxon>
        <taxon>Agaricomycotina</taxon>
        <taxon>Agaricomycetes</taxon>
        <taxon>Agaricomycetidae</taxon>
        <taxon>Agaricales</taxon>
        <taxon>Agaricineae</taxon>
        <taxon>Psathyrellaceae</taxon>
        <taxon>Coprinellus</taxon>
    </lineage>
</organism>
<protein>
    <recommendedName>
        <fullName evidence="3">NACHT domain-containing protein</fullName>
    </recommendedName>
</protein>
<feature type="domain" description="NACHT" evidence="3">
    <location>
        <begin position="157"/>
        <end position="326"/>
    </location>
</feature>
<evidence type="ECO:0000256" key="2">
    <source>
        <dbReference type="SAM" id="MobiDB-lite"/>
    </source>
</evidence>
<dbReference type="EMBL" id="QPFP01000007">
    <property type="protein sequence ID" value="TEB35328.1"/>
    <property type="molecule type" value="Genomic_DNA"/>
</dbReference>
<keyword evidence="1" id="KW-0677">Repeat</keyword>
<dbReference type="Proteomes" id="UP000298030">
    <property type="component" value="Unassembled WGS sequence"/>
</dbReference>
<reference evidence="4 5" key="1">
    <citation type="journal article" date="2019" name="Nat. Ecol. Evol.">
        <title>Megaphylogeny resolves global patterns of mushroom evolution.</title>
        <authorList>
            <person name="Varga T."/>
            <person name="Krizsan K."/>
            <person name="Foldi C."/>
            <person name="Dima B."/>
            <person name="Sanchez-Garcia M."/>
            <person name="Sanchez-Ramirez S."/>
            <person name="Szollosi G.J."/>
            <person name="Szarkandi J.G."/>
            <person name="Papp V."/>
            <person name="Albert L."/>
            <person name="Andreopoulos W."/>
            <person name="Angelini C."/>
            <person name="Antonin V."/>
            <person name="Barry K.W."/>
            <person name="Bougher N.L."/>
            <person name="Buchanan P."/>
            <person name="Buyck B."/>
            <person name="Bense V."/>
            <person name="Catcheside P."/>
            <person name="Chovatia M."/>
            <person name="Cooper J."/>
            <person name="Damon W."/>
            <person name="Desjardin D."/>
            <person name="Finy P."/>
            <person name="Geml J."/>
            <person name="Haridas S."/>
            <person name="Hughes K."/>
            <person name="Justo A."/>
            <person name="Karasinski D."/>
            <person name="Kautmanova I."/>
            <person name="Kiss B."/>
            <person name="Kocsube S."/>
            <person name="Kotiranta H."/>
            <person name="LaButti K.M."/>
            <person name="Lechner B.E."/>
            <person name="Liimatainen K."/>
            <person name="Lipzen A."/>
            <person name="Lukacs Z."/>
            <person name="Mihaltcheva S."/>
            <person name="Morgado L.N."/>
            <person name="Niskanen T."/>
            <person name="Noordeloos M.E."/>
            <person name="Ohm R.A."/>
            <person name="Ortiz-Santana B."/>
            <person name="Ovrebo C."/>
            <person name="Racz N."/>
            <person name="Riley R."/>
            <person name="Savchenko A."/>
            <person name="Shiryaev A."/>
            <person name="Soop K."/>
            <person name="Spirin V."/>
            <person name="Szebenyi C."/>
            <person name="Tomsovsky M."/>
            <person name="Tulloss R.E."/>
            <person name="Uehling J."/>
            <person name="Grigoriev I.V."/>
            <person name="Vagvolgyi C."/>
            <person name="Papp T."/>
            <person name="Martin F.M."/>
            <person name="Miettinen O."/>
            <person name="Hibbett D.S."/>
            <person name="Nagy L.G."/>
        </authorList>
    </citation>
    <scope>NUCLEOTIDE SEQUENCE [LARGE SCALE GENOMIC DNA]</scope>
    <source>
        <strain evidence="4 5">FP101781</strain>
    </source>
</reference>
<dbReference type="InterPro" id="IPR056884">
    <property type="entry name" value="NPHP3-like_N"/>
</dbReference>
<evidence type="ECO:0000256" key="1">
    <source>
        <dbReference type="ARBA" id="ARBA00022737"/>
    </source>
</evidence>
<dbReference type="PROSITE" id="PS50837">
    <property type="entry name" value="NACHT"/>
    <property type="match status" value="1"/>
</dbReference>
<accession>A0A4Y7TN39</accession>
<sequence>MGKIGCPIPAAAYHRFRPVKSRRECVDRPWIRTPTRPFANEEQVATTSSVQPMEEDTPPNQQSFPSAPPVNMFMNASHFTISTQNNTFISGDSYTVIHNTRSSTRLFDYMREYIATGAAHNSGERCDAPKCHPETRVAVQEDIFGWIDDGGADEPGRIMWVTGPAGTGKTAIAASIAEACHGRGLLAASFFFSAFSGSLNRRLKRSFVATLAYQLAHHPGLQHFANKLLASIERDPTIFTKGLQYQAEALLLGPLRDSRGLRDKAGPKVIIVDGLDEVEVERLNGSSLWNGAERTNENDQVEILSLLTGLAQDPSFPFQILLASRPERAIEDFLSTSDNDIAYKIFLDSQYNPDADIELFLKAKFSFIRRRYGLSPSWPGQTAIHWIVKKASGQFIYPATVIRFIMNSRKLPQAQLDEIMKLKTGKRGRSVGAGGANPLAPLDQLYSHVLRASPDPKLAVTWLRLIYCIPDAPAVFWKGFFETMEGEANHVLGNLVSLVYLPPSEEARAPFRFYHQSLGDFLSDKARCKDLFVDDDALKSLCAKRFTHILKEIDRSSSV</sequence>
<dbReference type="OrthoDB" id="5967843at2759"/>
<proteinExistence type="predicted"/>
<dbReference type="InterPro" id="IPR007111">
    <property type="entry name" value="NACHT_NTPase"/>
</dbReference>
<comment type="caution">
    <text evidence="4">The sequence shown here is derived from an EMBL/GenBank/DDBJ whole genome shotgun (WGS) entry which is preliminary data.</text>
</comment>
<dbReference type="STRING" id="71717.A0A4Y7TN39"/>
<feature type="region of interest" description="Disordered" evidence="2">
    <location>
        <begin position="36"/>
        <end position="65"/>
    </location>
</feature>
<dbReference type="SUPFAM" id="SSF52540">
    <property type="entry name" value="P-loop containing nucleoside triphosphate hydrolases"/>
    <property type="match status" value="1"/>
</dbReference>
<dbReference type="PANTHER" id="PTHR10039">
    <property type="entry name" value="AMELOGENIN"/>
    <property type="match status" value="1"/>
</dbReference>
<gene>
    <name evidence="4" type="ORF">FA13DRAFT_1333970</name>
</gene>